<dbReference type="PANTHER" id="PTHR30627">
    <property type="entry name" value="PEPTIDOGLYCAN D,D-TRANSPEPTIDASE"/>
    <property type="match status" value="1"/>
</dbReference>
<dbReference type="GO" id="GO:0005886">
    <property type="term" value="C:plasma membrane"/>
    <property type="evidence" value="ECO:0007669"/>
    <property type="project" value="TreeGrafter"/>
</dbReference>
<comment type="similarity">
    <text evidence="1 6">Belongs to the class-D beta-lactamase family.</text>
</comment>
<gene>
    <name evidence="9" type="primary">pbpA</name>
    <name evidence="9" type="ORF">CGERO_00155</name>
</gene>
<keyword evidence="10" id="KW-1185">Reference proteome</keyword>
<evidence type="ECO:0000259" key="8">
    <source>
        <dbReference type="Pfam" id="PF21922"/>
    </source>
</evidence>
<dbReference type="Pfam" id="PF21922">
    <property type="entry name" value="PBP_dimer_2"/>
    <property type="match status" value="1"/>
</dbReference>
<keyword evidence="5 6" id="KW-0046">Antibiotic resistance</keyword>
<dbReference type="InterPro" id="IPR012338">
    <property type="entry name" value="Beta-lactam/transpept-like"/>
</dbReference>
<feature type="domain" description="Penicillin binding protein A dimerisation" evidence="8">
    <location>
        <begin position="52"/>
        <end position="134"/>
    </location>
</feature>
<dbReference type="GO" id="GO:0071972">
    <property type="term" value="F:peptidoglycan L,D-transpeptidase activity"/>
    <property type="evidence" value="ECO:0007669"/>
    <property type="project" value="TreeGrafter"/>
</dbReference>
<dbReference type="Gene3D" id="3.40.710.10">
    <property type="entry name" value="DD-peptidase/beta-lactamase superfamily"/>
    <property type="match status" value="1"/>
</dbReference>
<dbReference type="EC" id="3.5.2.6" evidence="2 6"/>
<organism evidence="9 10">
    <name type="scientific">Corynebacterium gerontici</name>
    <dbReference type="NCBI Taxonomy" id="2079234"/>
    <lineage>
        <taxon>Bacteria</taxon>
        <taxon>Bacillati</taxon>
        <taxon>Actinomycetota</taxon>
        <taxon>Actinomycetes</taxon>
        <taxon>Mycobacteriales</taxon>
        <taxon>Corynebacteriaceae</taxon>
        <taxon>Corynebacterium</taxon>
    </lineage>
</organism>
<dbReference type="InterPro" id="IPR002137">
    <property type="entry name" value="Beta-lactam_class-D_AS"/>
</dbReference>
<evidence type="ECO:0000256" key="2">
    <source>
        <dbReference type="ARBA" id="ARBA00012865"/>
    </source>
</evidence>
<dbReference type="GO" id="GO:0008658">
    <property type="term" value="F:penicillin binding"/>
    <property type="evidence" value="ECO:0007669"/>
    <property type="project" value="InterPro"/>
</dbReference>
<comment type="catalytic activity">
    <reaction evidence="6">
        <text>a beta-lactam + H2O = a substituted beta-amino acid</text>
        <dbReference type="Rhea" id="RHEA:20401"/>
        <dbReference type="ChEBI" id="CHEBI:15377"/>
        <dbReference type="ChEBI" id="CHEBI:35627"/>
        <dbReference type="ChEBI" id="CHEBI:140347"/>
        <dbReference type="EC" id="3.5.2.6"/>
    </reaction>
</comment>
<dbReference type="GO" id="GO:0008800">
    <property type="term" value="F:beta-lactamase activity"/>
    <property type="evidence" value="ECO:0007669"/>
    <property type="project" value="UniProtKB-UniRule"/>
</dbReference>
<dbReference type="AlphaFoldDB" id="A0A3G6J1W4"/>
<proteinExistence type="inferred from homology"/>
<evidence type="ECO:0000256" key="5">
    <source>
        <dbReference type="ARBA" id="ARBA00023251"/>
    </source>
</evidence>
<dbReference type="Gene3D" id="3.90.1310.10">
    <property type="entry name" value="Penicillin-binding protein 2a (Domain 2)"/>
    <property type="match status" value="1"/>
</dbReference>
<dbReference type="RefSeq" id="WP_123932649.1">
    <property type="nucleotide sequence ID" value="NZ_CP033897.1"/>
</dbReference>
<dbReference type="PROSITE" id="PS00337">
    <property type="entry name" value="BETA_LACTAMASE_D"/>
    <property type="match status" value="1"/>
</dbReference>
<protein>
    <recommendedName>
        <fullName evidence="2 6">Beta-lactamase</fullName>
        <ecNumber evidence="2 6">3.5.2.6</ecNumber>
    </recommendedName>
</protein>
<evidence type="ECO:0000256" key="6">
    <source>
        <dbReference type="RuleBase" id="RU361140"/>
    </source>
</evidence>
<dbReference type="GO" id="GO:0017001">
    <property type="term" value="P:antibiotic catabolic process"/>
    <property type="evidence" value="ECO:0007669"/>
    <property type="project" value="InterPro"/>
</dbReference>
<evidence type="ECO:0000259" key="7">
    <source>
        <dbReference type="Pfam" id="PF00905"/>
    </source>
</evidence>
<dbReference type="GO" id="GO:0046677">
    <property type="term" value="P:response to antibiotic"/>
    <property type="evidence" value="ECO:0007669"/>
    <property type="project" value="UniProtKB-UniRule"/>
</dbReference>
<dbReference type="Pfam" id="PF00905">
    <property type="entry name" value="Transpeptidase"/>
    <property type="match status" value="1"/>
</dbReference>
<sequence length="480" mass="50624">MNRSIRFTSIFTLLLVLVLLINLTIIQAFSREKYAENPLNKRAFIEMKQQPRGQISAGGQILAESFQDENGFYQRRYPTDPMAFGPVEGYISDIYGAAGIEASYNNVLNGTDPAQSLSGIWDDLLGKEQVGANVELTLNPQVQNLAYSQLANAGYEGAVVAIRPSSGEILAMASTPSFNPQDIVDPNVAEQAWENYNAEPGNPLLNHATQETLPPGSTFKVVTTLAGLKAGFSPDSQLTGAKNITLPNTNTTLENYGGEVCAGQQTVTLATAFQYSCNTAFVQMGIEAGADNFRQAADAFGVSDTYDLGIPMASGTIGDIPDDAALGQSAIGQRDVAMSVLQNAVVAATVANGGKRMAPHIVSKVVGRDLNTIKEIKPKELNQALTPEEASTLTDLMRLSEQHTAGYAGQNIASKTGTAEHGEDSRNSNPHAWYIAFVPDADVAVAVVVKNGGDRGQAATGGSVAAPIGRAVLQAAQGAA</sequence>
<name>A0A3G6J1W4_9CORY</name>
<dbReference type="InterPro" id="IPR054120">
    <property type="entry name" value="PBPA_dimer"/>
</dbReference>
<reference evidence="9 10" key="1">
    <citation type="submission" date="2018-11" db="EMBL/GenBank/DDBJ databases">
        <authorList>
            <person name="Kleinhagauer T."/>
            <person name="Glaeser S.P."/>
            <person name="Spergser J."/>
            <person name="Ruckert C."/>
            <person name="Kaempfer P."/>
            <person name="Busse H.-J."/>
        </authorList>
    </citation>
    <scope>NUCLEOTIDE SEQUENCE [LARGE SCALE GENOMIC DNA]</scope>
    <source>
        <strain evidence="9 10">W8</strain>
    </source>
</reference>
<dbReference type="InterPro" id="IPR050515">
    <property type="entry name" value="Beta-lactam/transpept"/>
</dbReference>
<evidence type="ECO:0000256" key="1">
    <source>
        <dbReference type="ARBA" id="ARBA00007898"/>
    </source>
</evidence>
<dbReference type="InterPro" id="IPR001460">
    <property type="entry name" value="PCN-bd_Tpept"/>
</dbReference>
<dbReference type="EMBL" id="CP033897">
    <property type="protein sequence ID" value="AZA10370.1"/>
    <property type="molecule type" value="Genomic_DNA"/>
</dbReference>
<keyword evidence="4 6" id="KW-0378">Hydrolase</keyword>
<evidence type="ECO:0000256" key="3">
    <source>
        <dbReference type="ARBA" id="ARBA00022729"/>
    </source>
</evidence>
<dbReference type="SUPFAM" id="SSF56601">
    <property type="entry name" value="beta-lactamase/transpeptidase-like"/>
    <property type="match status" value="1"/>
</dbReference>
<dbReference type="KEGG" id="cgk:CGERO_00155"/>
<dbReference type="PANTHER" id="PTHR30627:SF24">
    <property type="entry name" value="PENICILLIN-BINDING PROTEIN 4B"/>
    <property type="match status" value="1"/>
</dbReference>
<evidence type="ECO:0000256" key="4">
    <source>
        <dbReference type="ARBA" id="ARBA00022801"/>
    </source>
</evidence>
<dbReference type="Proteomes" id="UP000271587">
    <property type="component" value="Chromosome"/>
</dbReference>
<dbReference type="OrthoDB" id="9766847at2"/>
<evidence type="ECO:0000313" key="10">
    <source>
        <dbReference type="Proteomes" id="UP000271587"/>
    </source>
</evidence>
<dbReference type="GO" id="GO:0071555">
    <property type="term" value="P:cell wall organization"/>
    <property type="evidence" value="ECO:0007669"/>
    <property type="project" value="TreeGrafter"/>
</dbReference>
<evidence type="ECO:0000313" key="9">
    <source>
        <dbReference type="EMBL" id="AZA10370.1"/>
    </source>
</evidence>
<accession>A0A3G6J1W4</accession>
<feature type="domain" description="Penicillin-binding protein transpeptidase" evidence="7">
    <location>
        <begin position="157"/>
        <end position="474"/>
    </location>
</feature>
<keyword evidence="3" id="KW-0732">Signal</keyword>